<proteinExistence type="predicted"/>
<sequence length="128" mass="15277">MKWQHTAIFDMEWSCECQIAASSLSFPAIFRNIFCCNLICQKYLNLGANELNEHNKENRLQIDYQHLARQRATHSHKQRFLYRIVTGDEKWCLNINMKKRKEWVAPGDTLRPRVKPDLLPKKIMICVW</sequence>
<dbReference type="InterPro" id="IPR036397">
    <property type="entry name" value="RNaseH_sf"/>
</dbReference>
<accession>A0A8X6XRN0</accession>
<gene>
    <name evidence="1" type="ORF">TNIN_243971</name>
</gene>
<protein>
    <submittedName>
        <fullName evidence="1">Transposase</fullName>
    </submittedName>
</protein>
<comment type="caution">
    <text evidence="1">The sequence shown here is derived from an EMBL/GenBank/DDBJ whole genome shotgun (WGS) entry which is preliminary data.</text>
</comment>
<dbReference type="AlphaFoldDB" id="A0A8X6XRN0"/>
<dbReference type="OrthoDB" id="8028980at2759"/>
<reference evidence="1" key="1">
    <citation type="submission" date="2020-08" db="EMBL/GenBank/DDBJ databases">
        <title>Multicomponent nature underlies the extraordinary mechanical properties of spider dragline silk.</title>
        <authorList>
            <person name="Kono N."/>
            <person name="Nakamura H."/>
            <person name="Mori M."/>
            <person name="Yoshida Y."/>
            <person name="Ohtoshi R."/>
            <person name="Malay A.D."/>
            <person name="Moran D.A.P."/>
            <person name="Tomita M."/>
            <person name="Numata K."/>
            <person name="Arakawa K."/>
        </authorList>
    </citation>
    <scope>NUCLEOTIDE SEQUENCE</scope>
</reference>
<keyword evidence="2" id="KW-1185">Reference proteome</keyword>
<dbReference type="EMBL" id="BMAV01012351">
    <property type="protein sequence ID" value="GFY58943.1"/>
    <property type="molecule type" value="Genomic_DNA"/>
</dbReference>
<dbReference type="Gene3D" id="3.30.420.10">
    <property type="entry name" value="Ribonuclease H-like superfamily/Ribonuclease H"/>
    <property type="match status" value="1"/>
</dbReference>
<dbReference type="GO" id="GO:0003676">
    <property type="term" value="F:nucleic acid binding"/>
    <property type="evidence" value="ECO:0007669"/>
    <property type="project" value="InterPro"/>
</dbReference>
<evidence type="ECO:0000313" key="1">
    <source>
        <dbReference type="EMBL" id="GFY58943.1"/>
    </source>
</evidence>
<name>A0A8X6XRN0_9ARAC</name>
<evidence type="ECO:0000313" key="2">
    <source>
        <dbReference type="Proteomes" id="UP000886998"/>
    </source>
</evidence>
<organism evidence="1 2">
    <name type="scientific">Trichonephila inaurata madagascariensis</name>
    <dbReference type="NCBI Taxonomy" id="2747483"/>
    <lineage>
        <taxon>Eukaryota</taxon>
        <taxon>Metazoa</taxon>
        <taxon>Ecdysozoa</taxon>
        <taxon>Arthropoda</taxon>
        <taxon>Chelicerata</taxon>
        <taxon>Arachnida</taxon>
        <taxon>Araneae</taxon>
        <taxon>Araneomorphae</taxon>
        <taxon>Entelegynae</taxon>
        <taxon>Araneoidea</taxon>
        <taxon>Nephilidae</taxon>
        <taxon>Trichonephila</taxon>
        <taxon>Trichonephila inaurata</taxon>
    </lineage>
</organism>
<dbReference type="Proteomes" id="UP000886998">
    <property type="component" value="Unassembled WGS sequence"/>
</dbReference>